<accession>A0A1Y1CQ94</accession>
<organism evidence="3 4">
    <name type="scientific">Labilibaculum antarcticum</name>
    <dbReference type="NCBI Taxonomy" id="1717717"/>
    <lineage>
        <taxon>Bacteria</taxon>
        <taxon>Pseudomonadati</taxon>
        <taxon>Bacteroidota</taxon>
        <taxon>Bacteroidia</taxon>
        <taxon>Marinilabiliales</taxon>
        <taxon>Marinifilaceae</taxon>
        <taxon>Labilibaculum</taxon>
    </lineage>
</organism>
<dbReference type="PRINTS" id="PR00081">
    <property type="entry name" value="GDHRDH"/>
</dbReference>
<reference evidence="3 4" key="1">
    <citation type="journal article" date="2018" name="Mar. Genomics">
        <title>Complete genome sequence of Marinifilaceae bacterium strain SPP2, isolated from the Antarctic marine sediment.</title>
        <authorList>
            <person name="Watanabe M."/>
            <person name="Kojima H."/>
            <person name="Fukui M."/>
        </authorList>
    </citation>
    <scope>NUCLEOTIDE SEQUENCE [LARGE SCALE GENOMIC DNA]</scope>
    <source>
        <strain evidence="3 4">SPP2</strain>
    </source>
</reference>
<evidence type="ECO:0000256" key="1">
    <source>
        <dbReference type="ARBA" id="ARBA00006484"/>
    </source>
</evidence>
<dbReference type="NCBIfam" id="NF004200">
    <property type="entry name" value="PRK05653.1-5"/>
    <property type="match status" value="1"/>
</dbReference>
<keyword evidence="4" id="KW-1185">Reference proteome</keyword>
<comment type="similarity">
    <text evidence="1">Belongs to the short-chain dehydrogenases/reductases (SDR) family.</text>
</comment>
<dbReference type="Pfam" id="PF13561">
    <property type="entry name" value="adh_short_C2"/>
    <property type="match status" value="1"/>
</dbReference>
<proteinExistence type="inferred from homology"/>
<dbReference type="PANTHER" id="PTHR42879">
    <property type="entry name" value="3-OXOACYL-(ACYL-CARRIER-PROTEIN) REDUCTASE"/>
    <property type="match status" value="1"/>
</dbReference>
<sequence length="242" mass="26250">MKYALVTGGSRGIGKAICTELAADGMYVLINYRSNKEEAENTLQEIKDQGGNGELLPFDVSDSDEIKSSLDNWHTSNPDQHISVLVNNAGINKDNLMVFMSEDQWGSVIKTNLDSFFHITSRLLTNMVINKWGRIINVVSLSGQKGMPGQTNYSAAKAGVIGATKSLAMEIGKKKITVNAVAPGFIRTDMTADLDEKELKKLIPLNRFGTAQEVAYAVSFLASDKAAYITGETISINGGMYS</sequence>
<dbReference type="CDD" id="cd05333">
    <property type="entry name" value="BKR_SDR_c"/>
    <property type="match status" value="1"/>
</dbReference>
<evidence type="ECO:0000256" key="2">
    <source>
        <dbReference type="ARBA" id="ARBA00023002"/>
    </source>
</evidence>
<dbReference type="InterPro" id="IPR036291">
    <property type="entry name" value="NAD(P)-bd_dom_sf"/>
</dbReference>
<keyword evidence="2" id="KW-0560">Oxidoreductase</keyword>
<dbReference type="GO" id="GO:0016491">
    <property type="term" value="F:oxidoreductase activity"/>
    <property type="evidence" value="ECO:0007669"/>
    <property type="project" value="UniProtKB-KW"/>
</dbReference>
<dbReference type="AlphaFoldDB" id="A0A1Y1CQ94"/>
<dbReference type="Proteomes" id="UP000218267">
    <property type="component" value="Chromosome"/>
</dbReference>
<dbReference type="SUPFAM" id="SSF51735">
    <property type="entry name" value="NAD(P)-binding Rossmann-fold domains"/>
    <property type="match status" value="1"/>
</dbReference>
<dbReference type="RefSeq" id="WP_096432742.1">
    <property type="nucleotide sequence ID" value="NZ_AP018042.1"/>
</dbReference>
<dbReference type="KEGG" id="mbas:ALGA_4143"/>
<dbReference type="PRINTS" id="PR00080">
    <property type="entry name" value="SDRFAMILY"/>
</dbReference>
<name>A0A1Y1CQ94_9BACT</name>
<protein>
    <submittedName>
        <fullName evidence="3">3-oxoacyl-[acyl-carrier-protein] reductase</fullName>
    </submittedName>
</protein>
<dbReference type="OrthoDB" id="9803333at2"/>
<dbReference type="EMBL" id="AP018042">
    <property type="protein sequence ID" value="BAX82434.1"/>
    <property type="molecule type" value="Genomic_DNA"/>
</dbReference>
<evidence type="ECO:0000313" key="4">
    <source>
        <dbReference type="Proteomes" id="UP000218267"/>
    </source>
</evidence>
<dbReference type="InterPro" id="IPR050259">
    <property type="entry name" value="SDR"/>
</dbReference>
<dbReference type="PANTHER" id="PTHR42879:SF2">
    <property type="entry name" value="3-OXOACYL-[ACYL-CARRIER-PROTEIN] REDUCTASE FABG"/>
    <property type="match status" value="1"/>
</dbReference>
<dbReference type="InterPro" id="IPR002347">
    <property type="entry name" value="SDR_fam"/>
</dbReference>
<dbReference type="FunFam" id="3.40.50.720:FF:000173">
    <property type="entry name" value="3-oxoacyl-[acyl-carrier protein] reductase"/>
    <property type="match status" value="1"/>
</dbReference>
<reference evidence="4" key="2">
    <citation type="journal article" date="2020" name="Antonie Van Leeuwenhoek">
        <title>Labilibaculum antarcticum sp. nov., a novel facultative anaerobic, psychrotorelant bacterium isolated from marine sediment of Antarctica.</title>
        <authorList>
            <person name="Watanabe M."/>
            <person name="Kojima H."/>
            <person name="Fukui M."/>
        </authorList>
    </citation>
    <scope>NUCLEOTIDE SEQUENCE [LARGE SCALE GENOMIC DNA]</scope>
    <source>
        <strain evidence="4">SPP2</strain>
    </source>
</reference>
<dbReference type="NCBIfam" id="NF009466">
    <property type="entry name" value="PRK12826.1-2"/>
    <property type="match status" value="1"/>
</dbReference>
<gene>
    <name evidence="3" type="ORF">ALGA_4143</name>
</gene>
<evidence type="ECO:0000313" key="3">
    <source>
        <dbReference type="EMBL" id="BAX82434.1"/>
    </source>
</evidence>
<dbReference type="Gene3D" id="3.40.50.720">
    <property type="entry name" value="NAD(P)-binding Rossmann-like Domain"/>
    <property type="match status" value="1"/>
</dbReference>